<evidence type="ECO:0000313" key="1">
    <source>
        <dbReference type="EMBL" id="CCJ73344.1"/>
    </source>
</evidence>
<name>K8AC23_9ENTR</name>
<gene>
    <name evidence="1" type="ORF">BN137_2721</name>
</gene>
<dbReference type="Pfam" id="PF10712">
    <property type="entry name" value="NAD-GH"/>
    <property type="match status" value="1"/>
</dbReference>
<evidence type="ECO:0000313" key="2">
    <source>
        <dbReference type="Proteomes" id="UP000009340"/>
    </source>
</evidence>
<dbReference type="EMBL" id="CAKW01000101">
    <property type="protein sequence ID" value="CCJ73344.1"/>
    <property type="molecule type" value="Genomic_DNA"/>
</dbReference>
<dbReference type="eggNOG" id="ENOG502Z9JM">
    <property type="taxonomic scope" value="Bacteria"/>
</dbReference>
<dbReference type="Proteomes" id="UP000009340">
    <property type="component" value="Unassembled WGS sequence"/>
</dbReference>
<protein>
    <submittedName>
        <fullName evidence="1">Putative glutamate dehydrogenase</fullName>
    </submittedName>
</protein>
<accession>K8AC23</accession>
<reference evidence="1" key="1">
    <citation type="submission" date="2012-07" db="EMBL/GenBank/DDBJ databases">
        <authorList>
            <person name="Cummings C."/>
        </authorList>
    </citation>
    <scope>NUCLEOTIDE SEQUENCE</scope>
    <source>
        <strain evidence="1">1330</strain>
    </source>
</reference>
<comment type="caution">
    <text evidence="1">The sequence shown here is derived from an EMBL/GenBank/DDBJ whole genome shotgun (WGS) entry which is preliminary data.</text>
</comment>
<dbReference type="InterPro" id="IPR019651">
    <property type="entry name" value="Glutamate_DH_NAD-spec"/>
</dbReference>
<proteinExistence type="predicted"/>
<dbReference type="AlphaFoldDB" id="K8AC23"/>
<sequence length="614" mass="70810">MHQVIRLVAGLYQFFELTVRFRIRFCFADHFLDFVFIQTRRSLDGDFLLFAAVFVFRGHMQNTVGVDIESDFDLRHAARRRVDTIQVELTQRFVIGSAFTLTLQHVNGHGGLVVFSRREHLAVLGRDGGVFGDERGHHATHGFDTKRQRGHVQQQNVFHVTGQNAALNGSTDCHCFIRVNIFTRLFTEELSHFLLNHRHTRLTADQDNVVDVRNRQTCVLQRHFQRLDRTVHQVFDQAFQFRASHFDVHVFRTGRVCGDVRQVHVGLLRRRKLDFRFFCSFFQALHGQRIITQVNALIFLEFFYQIVNQTAVEVLTTQVRITVGCQYFEGFFAVDFIDFDDRDIERTTAQVVYRDGAVAGFFIQAVGQRCGGRFVNNTFDFQTRDAAGVFGSLTLRVVEVSRNGNDGFSHRLAQVILGSFLHFFQHFRGNLRRCHFLAFHVKPCVAVVSADDFVRHDRHVALNFFVLEAAANQAFDSEQRVLRVSHCLTFSRLTYQSFTILSVRNDRRRGAIAFRIFQHASLSAIHNRYTRVGCTQVNTNNFTHLNVSTKKSSSCGMNLLCGLTVGIQPSTALFFQAHPLRLTTRWGRSARHQGAKHKIFLFSPFSDHRRRERA</sequence>
<organism evidence="1 2">
    <name type="scientific">Cronobacter condimenti 1330</name>
    <dbReference type="NCBI Taxonomy" id="1073999"/>
    <lineage>
        <taxon>Bacteria</taxon>
        <taxon>Pseudomonadati</taxon>
        <taxon>Pseudomonadota</taxon>
        <taxon>Gammaproteobacteria</taxon>
        <taxon>Enterobacterales</taxon>
        <taxon>Enterobacteriaceae</taxon>
        <taxon>Cronobacter</taxon>
    </lineage>
</organism>